<keyword evidence="5 7" id="KW-0472">Membrane</keyword>
<evidence type="ECO:0000256" key="6">
    <source>
        <dbReference type="SAM" id="Coils"/>
    </source>
</evidence>
<feature type="transmembrane region" description="Helical" evidence="7">
    <location>
        <begin position="265"/>
        <end position="286"/>
    </location>
</feature>
<dbReference type="GO" id="GO:0005436">
    <property type="term" value="F:sodium:phosphate symporter activity"/>
    <property type="evidence" value="ECO:0007669"/>
    <property type="project" value="InterPro"/>
</dbReference>
<keyword evidence="2" id="KW-1003">Cell membrane</keyword>
<organism evidence="9 10">
    <name type="scientific">Cytobacillus dafuensis</name>
    <name type="common">Bacillus dafuensis</name>
    <dbReference type="NCBI Taxonomy" id="1742359"/>
    <lineage>
        <taxon>Bacteria</taxon>
        <taxon>Bacillati</taxon>
        <taxon>Bacillota</taxon>
        <taxon>Bacilli</taxon>
        <taxon>Bacillales</taxon>
        <taxon>Bacillaceae</taxon>
        <taxon>Cytobacillus</taxon>
    </lineage>
</organism>
<dbReference type="AlphaFoldDB" id="A0A5B8Z6G1"/>
<dbReference type="Pfam" id="PF02690">
    <property type="entry name" value="Na_Pi_cotrans"/>
    <property type="match status" value="1"/>
</dbReference>
<dbReference type="PANTHER" id="PTHR10010:SF46">
    <property type="entry name" value="SODIUM-DEPENDENT PHOSPHATE TRANSPORT PROTEIN 2B"/>
    <property type="match status" value="1"/>
</dbReference>
<dbReference type="EMBL" id="CP042593">
    <property type="protein sequence ID" value="QED48650.1"/>
    <property type="molecule type" value="Genomic_DNA"/>
</dbReference>
<feature type="domain" description="PhoU" evidence="8">
    <location>
        <begin position="365"/>
        <end position="451"/>
    </location>
</feature>
<evidence type="ECO:0000313" key="9">
    <source>
        <dbReference type="EMBL" id="QED48650.1"/>
    </source>
</evidence>
<dbReference type="PANTHER" id="PTHR10010">
    <property type="entry name" value="SOLUTE CARRIER FAMILY 34 SODIUM PHOSPHATE , MEMBER 2-RELATED"/>
    <property type="match status" value="1"/>
</dbReference>
<feature type="coiled-coil region" evidence="6">
    <location>
        <begin position="373"/>
        <end position="407"/>
    </location>
</feature>
<dbReference type="NCBIfam" id="TIGR00704">
    <property type="entry name" value="NaPi_cotrn_rel"/>
    <property type="match status" value="1"/>
</dbReference>
<dbReference type="OrthoDB" id="9763003at2"/>
<keyword evidence="4 7" id="KW-1133">Transmembrane helix</keyword>
<feature type="transmembrane region" description="Helical" evidence="7">
    <location>
        <begin position="25"/>
        <end position="44"/>
    </location>
</feature>
<feature type="transmembrane region" description="Helical" evidence="7">
    <location>
        <begin position="230"/>
        <end position="253"/>
    </location>
</feature>
<dbReference type="Proteomes" id="UP000321555">
    <property type="component" value="Chromosome"/>
</dbReference>
<keyword evidence="3 7" id="KW-0812">Transmembrane</keyword>
<evidence type="ECO:0000259" key="8">
    <source>
        <dbReference type="Pfam" id="PF01895"/>
    </source>
</evidence>
<evidence type="ECO:0000313" key="10">
    <source>
        <dbReference type="Proteomes" id="UP000321555"/>
    </source>
</evidence>
<dbReference type="InterPro" id="IPR026022">
    <property type="entry name" value="PhoU_dom"/>
</dbReference>
<evidence type="ECO:0000256" key="1">
    <source>
        <dbReference type="ARBA" id="ARBA00004651"/>
    </source>
</evidence>
<dbReference type="InterPro" id="IPR004633">
    <property type="entry name" value="NaPi_cotrn-rel/YqeW-like"/>
</dbReference>
<protein>
    <submittedName>
        <fullName evidence="9">Na/Pi cotransporter family protein</fullName>
    </submittedName>
</protein>
<feature type="transmembrane region" description="Helical" evidence="7">
    <location>
        <begin position="194"/>
        <end position="218"/>
    </location>
</feature>
<gene>
    <name evidence="9" type="ORF">FSZ17_16110</name>
</gene>
<accession>A0A5B8Z6G1</accession>
<dbReference type="InterPro" id="IPR038078">
    <property type="entry name" value="PhoU-like_sf"/>
</dbReference>
<feature type="domain" description="PhoU" evidence="8">
    <location>
        <begin position="470"/>
        <end position="555"/>
    </location>
</feature>
<comment type="subcellular location">
    <subcellularLocation>
        <location evidence="1">Cell membrane</location>
        <topology evidence="1">Multi-pass membrane protein</topology>
    </subcellularLocation>
</comment>
<name>A0A5B8Z6G1_CYTDA</name>
<dbReference type="KEGG" id="bda:FSZ17_16110"/>
<keyword evidence="10" id="KW-1185">Reference proteome</keyword>
<dbReference type="Gene3D" id="1.20.58.220">
    <property type="entry name" value="Phosphate transport system protein phou homolog 2, domain 2"/>
    <property type="match status" value="1"/>
</dbReference>
<evidence type="ECO:0000256" key="5">
    <source>
        <dbReference type="ARBA" id="ARBA00023136"/>
    </source>
</evidence>
<dbReference type="Pfam" id="PF01895">
    <property type="entry name" value="PhoU"/>
    <property type="match status" value="2"/>
</dbReference>
<evidence type="ECO:0000256" key="2">
    <source>
        <dbReference type="ARBA" id="ARBA00022475"/>
    </source>
</evidence>
<dbReference type="GO" id="GO:0044341">
    <property type="term" value="P:sodium-dependent phosphate transport"/>
    <property type="evidence" value="ECO:0007669"/>
    <property type="project" value="InterPro"/>
</dbReference>
<feature type="transmembrane region" description="Helical" evidence="7">
    <location>
        <begin position="65"/>
        <end position="98"/>
    </location>
</feature>
<dbReference type="STRING" id="1742359.GCA_001439625_02386"/>
<sequence length="560" mass="61281">MEFEEKCRINYLIGVGKVELNIQQMLFEFLGGLGIFLFGIKYMGDGLQKSAGDRLRDLLDRFTTNPLMGVLAGMLVTVLIQSSSATTVITVGLVSAGFMTLRQAIGVIMGANIGTTVTAFIIGINVGEYALPIIAAGAVLLFFFKNKKVHNVGQIVFGFGALFYGLELMSEGMKPLSSLESFHDLTVNLSSNPILGVIVGTVFTVIVQSSSATIGILQGLFSENLLDLNAALPVLFGDNIGTTITAVLASIGASVAAKRAAAVHVLFNLIGTTIFLILLKPFTLIIGNIQEALNLNPEMTIAFAHGIFNASNTIIQLPFVAVLAWIVTKLIPGEDSVLEYRTKHLDPVFIEQSPSIALGQAKEEVLRMGKFSIHGLEETHEFLKTRLQKHSDNAIQIEDALNNLDRKITDYLIQLATSSLSDHESEEHTMLMDTVRDIERVGDHYENIIELIEYLQANKVKITDSAMEDLEEMFNLTISTVSDSIQALDHNDKEAAAHVVQKEEEIDKMERRLRKQHILRLNEGLCSAQAGIIYVDIVSNLERIGDHAVNIAEAILGEEN</sequence>
<keyword evidence="6" id="KW-0175">Coiled coil</keyword>
<dbReference type="GO" id="GO:0005886">
    <property type="term" value="C:plasma membrane"/>
    <property type="evidence" value="ECO:0007669"/>
    <property type="project" value="UniProtKB-SubCell"/>
</dbReference>
<evidence type="ECO:0000256" key="7">
    <source>
        <dbReference type="SAM" id="Phobius"/>
    </source>
</evidence>
<dbReference type="InterPro" id="IPR003841">
    <property type="entry name" value="Na/Pi_transpt"/>
</dbReference>
<feature type="transmembrane region" description="Helical" evidence="7">
    <location>
        <begin position="129"/>
        <end position="146"/>
    </location>
</feature>
<proteinExistence type="predicted"/>
<reference evidence="10" key="1">
    <citation type="submission" date="2019-08" db="EMBL/GenBank/DDBJ databases">
        <authorList>
            <person name="Zheng X."/>
        </authorList>
    </citation>
    <scope>NUCLEOTIDE SEQUENCE [LARGE SCALE GENOMIC DNA]</scope>
    <source>
        <strain evidence="10">FJAT-25496</strain>
    </source>
</reference>
<dbReference type="NCBIfam" id="NF037997">
    <property type="entry name" value="Na_Pi_symport"/>
    <property type="match status" value="1"/>
</dbReference>
<evidence type="ECO:0000256" key="4">
    <source>
        <dbReference type="ARBA" id="ARBA00022989"/>
    </source>
</evidence>
<evidence type="ECO:0000256" key="3">
    <source>
        <dbReference type="ARBA" id="ARBA00022692"/>
    </source>
</evidence>
<feature type="coiled-coil region" evidence="6">
    <location>
        <begin position="492"/>
        <end position="519"/>
    </location>
</feature>
<dbReference type="SUPFAM" id="SSF109755">
    <property type="entry name" value="PhoU-like"/>
    <property type="match status" value="1"/>
</dbReference>